<feature type="transmembrane region" description="Helical" evidence="7">
    <location>
        <begin position="217"/>
        <end position="238"/>
    </location>
</feature>
<evidence type="ECO:0000256" key="5">
    <source>
        <dbReference type="ARBA" id="ARBA00022989"/>
    </source>
</evidence>
<evidence type="ECO:0000313" key="10">
    <source>
        <dbReference type="Proteomes" id="UP001595699"/>
    </source>
</evidence>
<dbReference type="PANTHER" id="PTHR30193:SF1">
    <property type="entry name" value="ABC TRANSPORTER PERMEASE PROTEIN YESP-RELATED"/>
    <property type="match status" value="1"/>
</dbReference>
<keyword evidence="2 7" id="KW-0813">Transport</keyword>
<proteinExistence type="inferred from homology"/>
<comment type="caution">
    <text evidence="9">The sequence shown here is derived from an EMBL/GenBank/DDBJ whole genome shotgun (WGS) entry which is preliminary data.</text>
</comment>
<evidence type="ECO:0000256" key="6">
    <source>
        <dbReference type="ARBA" id="ARBA00023136"/>
    </source>
</evidence>
<dbReference type="RefSeq" id="WP_205122597.1">
    <property type="nucleotide sequence ID" value="NZ_JAFBCM010000001.1"/>
</dbReference>
<dbReference type="Gene3D" id="1.10.3720.10">
    <property type="entry name" value="MetI-like"/>
    <property type="match status" value="1"/>
</dbReference>
<evidence type="ECO:0000256" key="3">
    <source>
        <dbReference type="ARBA" id="ARBA00022475"/>
    </source>
</evidence>
<feature type="transmembrane region" description="Helical" evidence="7">
    <location>
        <begin position="20"/>
        <end position="47"/>
    </location>
</feature>
<evidence type="ECO:0000313" key="9">
    <source>
        <dbReference type="EMBL" id="MFC3760351.1"/>
    </source>
</evidence>
<dbReference type="CDD" id="cd06261">
    <property type="entry name" value="TM_PBP2"/>
    <property type="match status" value="1"/>
</dbReference>
<accession>A0ABV7Y511</accession>
<evidence type="ECO:0000256" key="2">
    <source>
        <dbReference type="ARBA" id="ARBA00022448"/>
    </source>
</evidence>
<evidence type="ECO:0000256" key="1">
    <source>
        <dbReference type="ARBA" id="ARBA00004651"/>
    </source>
</evidence>
<organism evidence="9 10">
    <name type="scientific">Tenggerimyces flavus</name>
    <dbReference type="NCBI Taxonomy" id="1708749"/>
    <lineage>
        <taxon>Bacteria</taxon>
        <taxon>Bacillati</taxon>
        <taxon>Actinomycetota</taxon>
        <taxon>Actinomycetes</taxon>
        <taxon>Propionibacteriales</taxon>
        <taxon>Nocardioidaceae</taxon>
        <taxon>Tenggerimyces</taxon>
    </lineage>
</organism>
<keyword evidence="5 7" id="KW-1133">Transmembrane helix</keyword>
<evidence type="ECO:0000259" key="8">
    <source>
        <dbReference type="PROSITE" id="PS50928"/>
    </source>
</evidence>
<name>A0ABV7Y511_9ACTN</name>
<dbReference type="PROSITE" id="PS50928">
    <property type="entry name" value="ABC_TM1"/>
    <property type="match status" value="1"/>
</dbReference>
<dbReference type="PANTHER" id="PTHR30193">
    <property type="entry name" value="ABC TRANSPORTER PERMEASE PROTEIN"/>
    <property type="match status" value="1"/>
</dbReference>
<evidence type="ECO:0000256" key="7">
    <source>
        <dbReference type="RuleBase" id="RU363032"/>
    </source>
</evidence>
<dbReference type="InterPro" id="IPR000515">
    <property type="entry name" value="MetI-like"/>
</dbReference>
<evidence type="ECO:0000256" key="4">
    <source>
        <dbReference type="ARBA" id="ARBA00022692"/>
    </source>
</evidence>
<keyword evidence="10" id="KW-1185">Reference proteome</keyword>
<dbReference type="InterPro" id="IPR035906">
    <property type="entry name" value="MetI-like_sf"/>
</dbReference>
<dbReference type="SUPFAM" id="SSF160964">
    <property type="entry name" value="MalF N-terminal region-like"/>
    <property type="match status" value="1"/>
</dbReference>
<dbReference type="Pfam" id="PF00528">
    <property type="entry name" value="BPD_transp_1"/>
    <property type="match status" value="1"/>
</dbReference>
<comment type="similarity">
    <text evidence="7">Belongs to the binding-protein-dependent transport system permease family.</text>
</comment>
<protein>
    <submittedName>
        <fullName evidence="9">Carbohydrate ABC transporter permease</fullName>
    </submittedName>
</protein>
<dbReference type="EMBL" id="JBHRZH010000005">
    <property type="protein sequence ID" value="MFC3760351.1"/>
    <property type="molecule type" value="Genomic_DNA"/>
</dbReference>
<feature type="transmembrane region" description="Helical" evidence="7">
    <location>
        <begin position="83"/>
        <end position="104"/>
    </location>
</feature>
<keyword evidence="3" id="KW-1003">Cell membrane</keyword>
<reference evidence="10" key="1">
    <citation type="journal article" date="2019" name="Int. J. Syst. Evol. Microbiol.">
        <title>The Global Catalogue of Microorganisms (GCM) 10K type strain sequencing project: providing services to taxonomists for standard genome sequencing and annotation.</title>
        <authorList>
            <consortium name="The Broad Institute Genomics Platform"/>
            <consortium name="The Broad Institute Genome Sequencing Center for Infectious Disease"/>
            <person name="Wu L."/>
            <person name="Ma J."/>
        </authorList>
    </citation>
    <scope>NUCLEOTIDE SEQUENCE [LARGE SCALE GENOMIC DNA]</scope>
    <source>
        <strain evidence="10">CGMCC 4.7241</strain>
    </source>
</reference>
<gene>
    <name evidence="9" type="ORF">ACFOUW_05845</name>
</gene>
<feature type="transmembrane region" description="Helical" evidence="7">
    <location>
        <begin position="116"/>
        <end position="136"/>
    </location>
</feature>
<keyword evidence="6 7" id="KW-0472">Membrane</keyword>
<dbReference type="InterPro" id="IPR051393">
    <property type="entry name" value="ABC_transporter_permease"/>
</dbReference>
<feature type="domain" description="ABC transmembrane type-1" evidence="8">
    <location>
        <begin position="79"/>
        <end position="290"/>
    </location>
</feature>
<sequence>MTTTSTPPRRRLSMRRREAIACYIFMAPAILGLLLFAIGPMIASLLLSFTEYDMLSAPQWVGLANFQALIGDELFHKSLRVTAVYSLVTVPTILVISFILANLLNQKIRGISFFRSVYYLPTVISGVAVAMLWRWMFNGEYGLVNTLLDKIGIDGPNWFQDESWALPALIVTSLWTFGSTTLIYLAGLQGVPNEIYEAAQVDGASRLRQHLHITMPMVSNVTFFNLVMGVIGSLQVFAEPFVLTGGGPNNSTLLLPLYLYRNAFEYLKMGYASAIAWASFLIVLALTLLVFKSLPYWVHLEGSTEERNR</sequence>
<feature type="transmembrane region" description="Helical" evidence="7">
    <location>
        <begin position="269"/>
        <end position="291"/>
    </location>
</feature>
<dbReference type="SUPFAM" id="SSF161098">
    <property type="entry name" value="MetI-like"/>
    <property type="match status" value="1"/>
</dbReference>
<feature type="transmembrane region" description="Helical" evidence="7">
    <location>
        <begin position="164"/>
        <end position="186"/>
    </location>
</feature>
<keyword evidence="4 7" id="KW-0812">Transmembrane</keyword>
<dbReference type="Proteomes" id="UP001595699">
    <property type="component" value="Unassembled WGS sequence"/>
</dbReference>
<comment type="subcellular location">
    <subcellularLocation>
        <location evidence="1 7">Cell membrane</location>
        <topology evidence="1 7">Multi-pass membrane protein</topology>
    </subcellularLocation>
</comment>